<sequence>MKLTLRKASALQQSIQEAIRHIEVKTNIALNQFQGDAVLTSARQTAINNDSRRYNLTKVLYTIRAKVGTANDANGISSKLTLAACIDKRIGQLQGLTSADALQEDTVVVNGKLEQLRNDKSERRIYGYQDTVNTGVFTAEDNANFKKEQQDLKKQKQVLNDEILELNVRSEIELDESTVFTLQQEGLV</sequence>
<protein>
    <submittedName>
        <fullName evidence="3">Uncharacterized protein</fullName>
    </submittedName>
</protein>
<evidence type="ECO:0000313" key="2">
    <source>
        <dbReference type="EMBL" id="CAB4126076.1"/>
    </source>
</evidence>
<accession>A0A6J7WIN2</accession>
<proteinExistence type="predicted"/>
<dbReference type="EMBL" id="LR796187">
    <property type="protein sequence ID" value="CAB4126076.1"/>
    <property type="molecule type" value="Genomic_DNA"/>
</dbReference>
<organism evidence="3">
    <name type="scientific">uncultured Caudovirales phage</name>
    <dbReference type="NCBI Taxonomy" id="2100421"/>
    <lineage>
        <taxon>Viruses</taxon>
        <taxon>Duplodnaviria</taxon>
        <taxon>Heunggongvirae</taxon>
        <taxon>Uroviricota</taxon>
        <taxon>Caudoviricetes</taxon>
        <taxon>Peduoviridae</taxon>
        <taxon>Maltschvirus</taxon>
        <taxon>Maltschvirus maltsch</taxon>
    </lineage>
</organism>
<reference evidence="3" key="1">
    <citation type="submission" date="2020-05" db="EMBL/GenBank/DDBJ databases">
        <authorList>
            <person name="Chiriac C."/>
            <person name="Salcher M."/>
            <person name="Ghai R."/>
            <person name="Kavagutti S V."/>
        </authorList>
    </citation>
    <scope>NUCLEOTIDE SEQUENCE</scope>
</reference>
<gene>
    <name evidence="3" type="ORF">UFOVP181_162</name>
    <name evidence="2" type="ORF">UFOVP57_477</name>
</gene>
<feature type="coiled-coil region" evidence="1">
    <location>
        <begin position="142"/>
        <end position="169"/>
    </location>
</feature>
<name>A0A6J7WIN2_9CAUD</name>
<evidence type="ECO:0000256" key="1">
    <source>
        <dbReference type="SAM" id="Coils"/>
    </source>
</evidence>
<evidence type="ECO:0000313" key="3">
    <source>
        <dbReference type="EMBL" id="CAB5208773.1"/>
    </source>
</evidence>
<keyword evidence="1" id="KW-0175">Coiled coil</keyword>
<dbReference type="EMBL" id="LR798231">
    <property type="protein sequence ID" value="CAB5208773.1"/>
    <property type="molecule type" value="Genomic_DNA"/>
</dbReference>